<comment type="similarity">
    <text evidence="1">Belongs to the universal stress protein A family.</text>
</comment>
<dbReference type="Proteomes" id="UP001168540">
    <property type="component" value="Unassembled WGS sequence"/>
</dbReference>
<evidence type="ECO:0000313" key="4">
    <source>
        <dbReference type="Proteomes" id="UP001168540"/>
    </source>
</evidence>
<comment type="caution">
    <text evidence="3">The sequence shown here is derived from an EMBL/GenBank/DDBJ whole genome shotgun (WGS) entry which is preliminary data.</text>
</comment>
<dbReference type="EMBL" id="JAUEDK010000014">
    <property type="protein sequence ID" value="MDN0075212.1"/>
    <property type="molecule type" value="Genomic_DNA"/>
</dbReference>
<feature type="domain" description="UspA" evidence="2">
    <location>
        <begin position="1"/>
        <end position="162"/>
    </location>
</feature>
<dbReference type="Pfam" id="PF00582">
    <property type="entry name" value="Usp"/>
    <property type="match status" value="1"/>
</dbReference>
<keyword evidence="4" id="KW-1185">Reference proteome</keyword>
<organism evidence="3 4">
    <name type="scientific">Crenobacter oryzisoli</name>
    <dbReference type="NCBI Taxonomy" id="3056844"/>
    <lineage>
        <taxon>Bacteria</taxon>
        <taxon>Pseudomonadati</taxon>
        <taxon>Pseudomonadota</taxon>
        <taxon>Betaproteobacteria</taxon>
        <taxon>Neisseriales</taxon>
        <taxon>Neisseriaceae</taxon>
        <taxon>Crenobacter</taxon>
    </lineage>
</organism>
<reference evidence="3" key="1">
    <citation type="submission" date="2023-06" db="EMBL/GenBank/DDBJ databases">
        <authorList>
            <person name="Zhang S."/>
        </authorList>
    </citation>
    <scope>NUCLEOTIDE SEQUENCE</scope>
    <source>
        <strain evidence="3">SG2303</strain>
    </source>
</reference>
<dbReference type="RefSeq" id="WP_289837004.1">
    <property type="nucleotide sequence ID" value="NZ_JAUEDL010000003.1"/>
</dbReference>
<dbReference type="InterPro" id="IPR006015">
    <property type="entry name" value="Universal_stress_UspA"/>
</dbReference>
<accession>A0ABT7XN56</accession>
<dbReference type="PANTHER" id="PTHR46268">
    <property type="entry name" value="STRESS RESPONSE PROTEIN NHAX"/>
    <property type="match status" value="1"/>
</dbReference>
<dbReference type="InterPro" id="IPR006016">
    <property type="entry name" value="UspA"/>
</dbReference>
<evidence type="ECO:0000256" key="1">
    <source>
        <dbReference type="ARBA" id="ARBA00008791"/>
    </source>
</evidence>
<dbReference type="CDD" id="cd00293">
    <property type="entry name" value="USP-like"/>
    <property type="match status" value="1"/>
</dbReference>
<gene>
    <name evidence="3" type="ORF">QU481_09955</name>
</gene>
<dbReference type="Gene3D" id="3.40.50.620">
    <property type="entry name" value="HUPs"/>
    <property type="match status" value="1"/>
</dbReference>
<evidence type="ECO:0000259" key="2">
    <source>
        <dbReference type="Pfam" id="PF00582"/>
    </source>
</evidence>
<name>A0ABT7XN56_9NEIS</name>
<dbReference type="PRINTS" id="PR01438">
    <property type="entry name" value="UNVRSLSTRESS"/>
</dbReference>
<evidence type="ECO:0000313" key="3">
    <source>
        <dbReference type="EMBL" id="MDN0075212.1"/>
    </source>
</evidence>
<sequence length="167" mass="17736">MFTRILFATDGSPTSEHAQQSVVNLAGYGSTVRVVTVVGTPSTVEISPTSVLIARESLERPTSPSKELGVQENIQAVEAGESILESTRLKLAEAGVTADTQLLQFEQSHPDVPAAILKAAEEWAADVIVLGTHGRTGLQRVVLGSVAENLVRHCKVPVLLVRGPHPE</sequence>
<protein>
    <submittedName>
        <fullName evidence="3">Universal stress protein</fullName>
    </submittedName>
</protein>
<dbReference type="PANTHER" id="PTHR46268:SF6">
    <property type="entry name" value="UNIVERSAL STRESS PROTEIN UP12"/>
    <property type="match status" value="1"/>
</dbReference>
<dbReference type="InterPro" id="IPR014729">
    <property type="entry name" value="Rossmann-like_a/b/a_fold"/>
</dbReference>
<proteinExistence type="inferred from homology"/>
<dbReference type="SUPFAM" id="SSF52402">
    <property type="entry name" value="Adenine nucleotide alpha hydrolases-like"/>
    <property type="match status" value="1"/>
</dbReference>